<evidence type="ECO:0000259" key="2">
    <source>
        <dbReference type="Pfam" id="PF12146"/>
    </source>
</evidence>
<evidence type="ECO:0000313" key="4">
    <source>
        <dbReference type="Proteomes" id="UP000287910"/>
    </source>
</evidence>
<keyword evidence="4" id="KW-1185">Reference proteome</keyword>
<gene>
    <name evidence="3" type="ORF">EK386_15070</name>
</gene>
<dbReference type="PROSITE" id="PS51257">
    <property type="entry name" value="PROKAR_LIPOPROTEIN"/>
    <property type="match status" value="1"/>
</dbReference>
<keyword evidence="1" id="KW-0732">Signal</keyword>
<dbReference type="Proteomes" id="UP000287910">
    <property type="component" value="Unassembled WGS sequence"/>
</dbReference>
<proteinExistence type="predicted"/>
<reference evidence="3 4" key="1">
    <citation type="submission" date="2018-12" db="EMBL/GenBank/DDBJ databases">
        <title>Lysinibacillus antri sp. nov., isolated from a cave soil.</title>
        <authorList>
            <person name="Narsing Rao M.P."/>
            <person name="Zhang H."/>
            <person name="Dong Z.-Y."/>
            <person name="Niu X.-K."/>
            <person name="Zhang K."/>
            <person name="Fang B.-Z."/>
            <person name="Kang Y.-Q."/>
            <person name="Xiao M."/>
            <person name="Li W.-J."/>
        </authorList>
    </citation>
    <scope>NUCLEOTIDE SEQUENCE [LARGE SCALE GENOMIC DNA]</scope>
    <source>
        <strain evidence="3 4">SYSU K30002</strain>
    </source>
</reference>
<dbReference type="SUPFAM" id="SSF53474">
    <property type="entry name" value="alpha/beta-Hydrolases"/>
    <property type="match status" value="1"/>
</dbReference>
<dbReference type="Gene3D" id="3.40.50.1820">
    <property type="entry name" value="alpha/beta hydrolase"/>
    <property type="match status" value="1"/>
</dbReference>
<dbReference type="Pfam" id="PF12146">
    <property type="entry name" value="Hydrolase_4"/>
    <property type="match status" value="1"/>
</dbReference>
<evidence type="ECO:0000256" key="1">
    <source>
        <dbReference type="SAM" id="SignalP"/>
    </source>
</evidence>
<dbReference type="InterPro" id="IPR053145">
    <property type="entry name" value="AB_hydrolase_Est10"/>
</dbReference>
<dbReference type="InterPro" id="IPR022742">
    <property type="entry name" value="Hydrolase_4"/>
</dbReference>
<dbReference type="PANTHER" id="PTHR43265">
    <property type="entry name" value="ESTERASE ESTD"/>
    <property type="match status" value="1"/>
</dbReference>
<name>A0A432L9H8_9BACI</name>
<keyword evidence="3" id="KW-0378">Hydrolase</keyword>
<evidence type="ECO:0000313" key="3">
    <source>
        <dbReference type="EMBL" id="RUL49609.1"/>
    </source>
</evidence>
<dbReference type="PANTHER" id="PTHR43265:SF1">
    <property type="entry name" value="ESTERASE ESTD"/>
    <property type="match status" value="1"/>
</dbReference>
<feature type="domain" description="Serine aminopeptidase S33" evidence="2">
    <location>
        <begin position="191"/>
        <end position="390"/>
    </location>
</feature>
<feature type="chain" id="PRO_5038459657" evidence="1">
    <location>
        <begin position="22"/>
        <end position="427"/>
    </location>
</feature>
<organism evidence="3 4">
    <name type="scientific">Lysinibacillus antri</name>
    <dbReference type="NCBI Taxonomy" id="2498145"/>
    <lineage>
        <taxon>Bacteria</taxon>
        <taxon>Bacillati</taxon>
        <taxon>Bacillota</taxon>
        <taxon>Bacilli</taxon>
        <taxon>Bacillales</taxon>
        <taxon>Bacillaceae</taxon>
        <taxon>Lysinibacillus</taxon>
    </lineage>
</organism>
<dbReference type="RefSeq" id="WP_126660011.1">
    <property type="nucleotide sequence ID" value="NZ_RYYR01000024.1"/>
</dbReference>
<dbReference type="InterPro" id="IPR029058">
    <property type="entry name" value="AB_hydrolase_fold"/>
</dbReference>
<dbReference type="AlphaFoldDB" id="A0A432L9H8"/>
<accession>A0A432L9H8</accession>
<comment type="caution">
    <text evidence="3">The sequence shown here is derived from an EMBL/GenBank/DDBJ whole genome shotgun (WGS) entry which is preliminary data.</text>
</comment>
<dbReference type="EMBL" id="RYYR01000024">
    <property type="protein sequence ID" value="RUL49609.1"/>
    <property type="molecule type" value="Genomic_DNA"/>
</dbReference>
<protein>
    <submittedName>
        <fullName evidence="3">Alpha/beta hydrolase</fullName>
    </submittedName>
</protein>
<feature type="signal peptide" evidence="1">
    <location>
        <begin position="1"/>
        <end position="21"/>
    </location>
</feature>
<dbReference type="GO" id="GO:0052689">
    <property type="term" value="F:carboxylic ester hydrolase activity"/>
    <property type="evidence" value="ECO:0007669"/>
    <property type="project" value="TreeGrafter"/>
</dbReference>
<sequence>MKRWLVICLTAIALLAGCSSTQENNSKKQEEQTVNTQFLGEWTGTIEVPQSPLVINISLEEAKGTFSVPIQGLKNFPIETLRYNGDTVDITVNVQGQKMVIKGTLADGKIEGTFTQSGATFPVTFIPNDGSDAEEVTYKEVSIPVKDGELKVALQPAANGEPSPVAIIIAGSGPTDKNGNSTLGLSNNSLKMLAEQLAENNIATIRYDKRGLGDNTALVKNPTDVTIDTFANDVASIIAYVKAQPSFTSVHVIGHSEGALLGTLAAQDEAVDTLTLIAGTGRAIDEVLIEQLSAQVSPALLEESKEIISKIKNGEIVEEISNDLQMMFAVPNQPYLASWIKYNPTEELKQLNNPTLIIQGTTDLQTNEKDAETLGTAATELVYIEGMNHVLKEAPQDRAANFATYSDPSLPLHEELLPLIEKFIKNK</sequence>